<sequence length="130" mass="14276">MSVSLAKYVLVFAGVVAASFDSTAAQASSWVGVMKSDNGKRTRVTAFVNAETVQLRFGEPANCTINANFLDVENGTSVYRFHVSQNGGVFCDRLYPGELMVTPSSTDSLHLNFRRHLVPWWGVLERGTDQ</sequence>
<feature type="signal peptide" evidence="1">
    <location>
        <begin position="1"/>
        <end position="27"/>
    </location>
</feature>
<keyword evidence="1" id="KW-0732">Signal</keyword>
<feature type="chain" id="PRO_5046560881" evidence="1">
    <location>
        <begin position="28"/>
        <end position="130"/>
    </location>
</feature>
<dbReference type="Proteomes" id="UP001429601">
    <property type="component" value="Unassembled WGS sequence"/>
</dbReference>
<dbReference type="RefSeq" id="WP_167124150.1">
    <property type="nucleotide sequence ID" value="NZ_JAAQQR010000002.1"/>
</dbReference>
<evidence type="ECO:0000313" key="3">
    <source>
        <dbReference type="Proteomes" id="UP001429601"/>
    </source>
</evidence>
<evidence type="ECO:0000313" key="2">
    <source>
        <dbReference type="EMBL" id="NID04482.1"/>
    </source>
</evidence>
<proteinExistence type="predicted"/>
<accession>A0ABX0Q4D1</accession>
<name>A0ABX0Q4D1_9GAMM</name>
<reference evidence="2 3" key="1">
    <citation type="journal article" date="2011" name="Curr. Microbiol.">
        <title>Luteibacter jiangsuensis sp. nov.: a methamidophos-degrading bacterium isolated from a methamidophos-manufacturing factory.</title>
        <authorList>
            <person name="Wang L."/>
            <person name="Wang G.L."/>
            <person name="Li S.P."/>
            <person name="Jiang J.D."/>
        </authorList>
    </citation>
    <scope>NUCLEOTIDE SEQUENCE [LARGE SCALE GENOMIC DNA]</scope>
    <source>
        <strain evidence="2 3">CGMCC 1.10133</strain>
    </source>
</reference>
<dbReference type="EMBL" id="JAAQQR010000002">
    <property type="protein sequence ID" value="NID04482.1"/>
    <property type="molecule type" value="Genomic_DNA"/>
</dbReference>
<protein>
    <submittedName>
        <fullName evidence="2">Uncharacterized protein</fullName>
    </submittedName>
</protein>
<gene>
    <name evidence="2" type="ORF">HBF26_06270</name>
</gene>
<comment type="caution">
    <text evidence="2">The sequence shown here is derived from an EMBL/GenBank/DDBJ whole genome shotgun (WGS) entry which is preliminary data.</text>
</comment>
<keyword evidence="3" id="KW-1185">Reference proteome</keyword>
<evidence type="ECO:0000256" key="1">
    <source>
        <dbReference type="SAM" id="SignalP"/>
    </source>
</evidence>
<organism evidence="2 3">
    <name type="scientific">Luteibacter jiangsuensis</name>
    <dbReference type="NCBI Taxonomy" id="637577"/>
    <lineage>
        <taxon>Bacteria</taxon>
        <taxon>Pseudomonadati</taxon>
        <taxon>Pseudomonadota</taxon>
        <taxon>Gammaproteobacteria</taxon>
        <taxon>Lysobacterales</taxon>
        <taxon>Rhodanobacteraceae</taxon>
        <taxon>Luteibacter</taxon>
    </lineage>
</organism>